<dbReference type="Proteomes" id="UP001302367">
    <property type="component" value="Chromosome 2"/>
</dbReference>
<name>A0ABZ0NEZ3_CERBT</name>
<dbReference type="EMBL" id="CP134185">
    <property type="protein sequence ID" value="WPA98085.1"/>
    <property type="molecule type" value="Genomic_DNA"/>
</dbReference>
<keyword evidence="3" id="KW-1185">Reference proteome</keyword>
<sequence>MDSYHLELELEVPVPAKRLPGPGLRGFETAPCGTCANLDREHIKFLDGLHPGLSVVRHQKHNTVTIRSTMQELAEDAKSDCPSCELLLASCLQLGKGQFDVESEVDIELTFKEGIALVMTVYISDTNPLTLELFTTTDSSCPWAMIGSTLEHPVNDGFPYTGGTACVVPIDATSNGCMDTIRSWLQRCDNTHPFCRIDKSVPTEGNVEPSYPRLLIRLGNTAEDLCIQQSDPGHKRYGALSYCWGRSESLKLLRENYNRLNKRLPWSDLAKTHQDAIHVSRELGLEYLWIDALCIIQDEPEQQAAEITNMATIYANAYVTIAASSSAGGESGFLRAREPTLTVAVTLKDGNRFDVFAREVVSHATFDYGWDAMTPEIAQGYQEWLNAETTTRFPLFGRGWAWQERLLSPRILHFTDTEVIWECLDSISCECGTLETFVGNRVLAQRRYVLDVPRDIDMQPEQLARGRALAERYDMLKLPTVDPESSFPGFFNNGLKAMHMNDYSFMFACMGRPPDEYFEQRDSDHYDRWRDVISQFSRRKLTFEQDVFAAVSGLASMWHDKRQSEGRYLAGLWEADLLRGLLWVCADNSKGMEVLRPTRYLAPSWSWASVRRPVDWLPSVRERKAYHASILDVVCVTTTGDTFGKVSNGSFIDVAGHALKATITSCRDKSATAFVFIDDQNHAFATDCHPEVRALIGEEVLCLLWATDNVDVRTGQGLDRCLVLKACDTTSNTFTRIGITSSLPRGSHLFTSTEKVNIRIV</sequence>
<organism evidence="2 3">
    <name type="scientific">Cercospora beticola</name>
    <name type="common">Sugarbeet leaf spot fungus</name>
    <dbReference type="NCBI Taxonomy" id="122368"/>
    <lineage>
        <taxon>Eukaryota</taxon>
        <taxon>Fungi</taxon>
        <taxon>Dikarya</taxon>
        <taxon>Ascomycota</taxon>
        <taxon>Pezizomycotina</taxon>
        <taxon>Dothideomycetes</taxon>
        <taxon>Dothideomycetidae</taxon>
        <taxon>Mycosphaerellales</taxon>
        <taxon>Mycosphaerellaceae</taxon>
        <taxon>Cercospora</taxon>
    </lineage>
</organism>
<evidence type="ECO:0000313" key="3">
    <source>
        <dbReference type="Proteomes" id="UP001302367"/>
    </source>
</evidence>
<dbReference type="InterPro" id="IPR010730">
    <property type="entry name" value="HET"/>
</dbReference>
<dbReference type="GeneID" id="35429335"/>
<protein>
    <recommendedName>
        <fullName evidence="1">Heterokaryon incompatibility domain-containing protein</fullName>
    </recommendedName>
</protein>
<gene>
    <name evidence="2" type="ORF">RHO25_002696</name>
</gene>
<reference evidence="2 3" key="1">
    <citation type="submission" date="2023-09" db="EMBL/GenBank/DDBJ databases">
        <title>Complete-Gapless Cercospora beticola genome.</title>
        <authorList>
            <person name="Wyatt N.A."/>
            <person name="Spanner R.E."/>
            <person name="Bolton M.D."/>
        </authorList>
    </citation>
    <scope>NUCLEOTIDE SEQUENCE [LARGE SCALE GENOMIC DNA]</scope>
    <source>
        <strain evidence="2">Cb09-40</strain>
    </source>
</reference>
<proteinExistence type="predicted"/>
<dbReference type="Pfam" id="PF06985">
    <property type="entry name" value="HET"/>
    <property type="match status" value="1"/>
</dbReference>
<dbReference type="RefSeq" id="XP_023456042.2">
    <property type="nucleotide sequence ID" value="XM_023598252.2"/>
</dbReference>
<feature type="domain" description="Heterokaryon incompatibility" evidence="1">
    <location>
        <begin position="237"/>
        <end position="404"/>
    </location>
</feature>
<evidence type="ECO:0000259" key="1">
    <source>
        <dbReference type="Pfam" id="PF06985"/>
    </source>
</evidence>
<dbReference type="PANTHER" id="PTHR33112">
    <property type="entry name" value="DOMAIN PROTEIN, PUTATIVE-RELATED"/>
    <property type="match status" value="1"/>
</dbReference>
<evidence type="ECO:0000313" key="2">
    <source>
        <dbReference type="EMBL" id="WPA98085.1"/>
    </source>
</evidence>
<accession>A0ABZ0NEZ3</accession>
<dbReference type="PANTHER" id="PTHR33112:SF16">
    <property type="entry name" value="HETEROKARYON INCOMPATIBILITY DOMAIN-CONTAINING PROTEIN"/>
    <property type="match status" value="1"/>
</dbReference>